<dbReference type="AlphaFoldDB" id="B9ES66"/>
<name>B9ES66_PROMM</name>
<dbReference type="KEGG" id="pmt:PMT_2682"/>
<gene>
    <name evidence="1" type="ordered locus">PMT_2682</name>
</gene>
<organism evidence="1 2">
    <name type="scientific">Prochlorococcus marinus (strain MIT 9313)</name>
    <dbReference type="NCBI Taxonomy" id="74547"/>
    <lineage>
        <taxon>Bacteria</taxon>
        <taxon>Bacillati</taxon>
        <taxon>Cyanobacteriota</taxon>
        <taxon>Cyanophyceae</taxon>
        <taxon>Synechococcales</taxon>
        <taxon>Prochlorococcaceae</taxon>
        <taxon>Prochlorococcus</taxon>
    </lineage>
</organism>
<dbReference type="HOGENOM" id="CLU_206598_0_0_3"/>
<evidence type="ECO:0000313" key="1">
    <source>
        <dbReference type="EMBL" id="CAX32204.1"/>
    </source>
</evidence>
<protein>
    <submittedName>
        <fullName evidence="1">Uncharacterized protein</fullName>
    </submittedName>
</protein>
<accession>B9ES66</accession>
<dbReference type="Proteomes" id="UP000001423">
    <property type="component" value="Chromosome"/>
</dbReference>
<evidence type="ECO:0000313" key="2">
    <source>
        <dbReference type="Proteomes" id="UP000001423"/>
    </source>
</evidence>
<keyword evidence="2" id="KW-1185">Reference proteome</keyword>
<proteinExistence type="predicted"/>
<sequence>MIHRFWQFLASSSERKLTGLTPLVSLITWLFAQHASSAFTVFRLKSFTPGASIAGVLSALDQNNL</sequence>
<dbReference type="EMBL" id="BX548175">
    <property type="protein sequence ID" value="CAX32204.1"/>
    <property type="molecule type" value="Genomic_DNA"/>
</dbReference>
<reference evidence="1 2" key="1">
    <citation type="journal article" date="2003" name="Nature">
        <title>Genome divergence in two Prochlorococcus ecotypes reflects oceanic niche differentiation.</title>
        <authorList>
            <person name="Rocap G."/>
            <person name="Larimer F.W."/>
            <person name="Lamerdin J.E."/>
            <person name="Malfatti S."/>
            <person name="Chain P."/>
            <person name="Ahlgren N.A."/>
            <person name="Arellano A."/>
            <person name="Coleman M."/>
            <person name="Hauser L."/>
            <person name="Hess W.R."/>
            <person name="Johnson Z.I."/>
            <person name="Land M.L."/>
            <person name="Lindell D."/>
            <person name="Post A.F."/>
            <person name="Regala W."/>
            <person name="Shah M."/>
            <person name="Shaw S.L."/>
            <person name="Steglich C."/>
            <person name="Sullivan M.B."/>
            <person name="Ting C.S."/>
            <person name="Tolonen A."/>
            <person name="Webb E.A."/>
            <person name="Zinser E.R."/>
            <person name="Chisholm S.W."/>
        </authorList>
    </citation>
    <scope>NUCLEOTIDE SEQUENCE [LARGE SCALE GENOMIC DNA]</scope>
    <source>
        <strain evidence="2">MIT 9313</strain>
    </source>
</reference>